<accession>R7QLR5</accession>
<protein>
    <submittedName>
        <fullName evidence="2">Uncharacterized protein</fullName>
    </submittedName>
</protein>
<dbReference type="Proteomes" id="UP000012073">
    <property type="component" value="Unassembled WGS sequence"/>
</dbReference>
<proteinExistence type="predicted"/>
<dbReference type="Gramene" id="CDF38416">
    <property type="protein sequence ID" value="CDF38416"/>
    <property type="gene ID" value="CHC_T00006151001"/>
</dbReference>
<dbReference type="KEGG" id="ccp:CHC_T00006151001"/>
<reference evidence="3" key="1">
    <citation type="journal article" date="2013" name="Proc. Natl. Acad. Sci. U.S.A.">
        <title>Genome structure and metabolic features in the red seaweed Chondrus crispus shed light on evolution of the Archaeplastida.</title>
        <authorList>
            <person name="Collen J."/>
            <person name="Porcel B."/>
            <person name="Carre W."/>
            <person name="Ball S.G."/>
            <person name="Chaparro C."/>
            <person name="Tonon T."/>
            <person name="Barbeyron T."/>
            <person name="Michel G."/>
            <person name="Noel B."/>
            <person name="Valentin K."/>
            <person name="Elias M."/>
            <person name="Artiguenave F."/>
            <person name="Arun A."/>
            <person name="Aury J.M."/>
            <person name="Barbosa-Neto J.F."/>
            <person name="Bothwell J.H."/>
            <person name="Bouget F.Y."/>
            <person name="Brillet L."/>
            <person name="Cabello-Hurtado F."/>
            <person name="Capella-Gutierrez S."/>
            <person name="Charrier B."/>
            <person name="Cladiere L."/>
            <person name="Cock J.M."/>
            <person name="Coelho S.M."/>
            <person name="Colleoni C."/>
            <person name="Czjzek M."/>
            <person name="Da Silva C."/>
            <person name="Delage L."/>
            <person name="Denoeud F."/>
            <person name="Deschamps P."/>
            <person name="Dittami S.M."/>
            <person name="Gabaldon T."/>
            <person name="Gachon C.M."/>
            <person name="Groisillier A."/>
            <person name="Herve C."/>
            <person name="Jabbari K."/>
            <person name="Katinka M."/>
            <person name="Kloareg B."/>
            <person name="Kowalczyk N."/>
            <person name="Labadie K."/>
            <person name="Leblanc C."/>
            <person name="Lopez P.J."/>
            <person name="McLachlan D.H."/>
            <person name="Meslet-Cladiere L."/>
            <person name="Moustafa A."/>
            <person name="Nehr Z."/>
            <person name="Nyvall Collen P."/>
            <person name="Panaud O."/>
            <person name="Partensky F."/>
            <person name="Poulain J."/>
            <person name="Rensing S.A."/>
            <person name="Rousvoal S."/>
            <person name="Samson G."/>
            <person name="Symeonidi A."/>
            <person name="Weissenbach J."/>
            <person name="Zambounis A."/>
            <person name="Wincker P."/>
            <person name="Boyen C."/>
        </authorList>
    </citation>
    <scope>NUCLEOTIDE SEQUENCE [LARGE SCALE GENOMIC DNA]</scope>
    <source>
        <strain evidence="3">cv. Stackhouse</strain>
    </source>
</reference>
<dbReference type="GeneID" id="17326025"/>
<evidence type="ECO:0000313" key="3">
    <source>
        <dbReference type="Proteomes" id="UP000012073"/>
    </source>
</evidence>
<dbReference type="RefSeq" id="XP_005718309.1">
    <property type="nucleotide sequence ID" value="XM_005718252.1"/>
</dbReference>
<name>R7QLR5_CHOCR</name>
<dbReference type="AlphaFoldDB" id="R7QLR5"/>
<keyword evidence="3" id="KW-1185">Reference proteome</keyword>
<dbReference type="EMBL" id="HG001932">
    <property type="protein sequence ID" value="CDF38416.1"/>
    <property type="molecule type" value="Genomic_DNA"/>
</dbReference>
<evidence type="ECO:0000313" key="2">
    <source>
        <dbReference type="EMBL" id="CDF38416.1"/>
    </source>
</evidence>
<sequence length="108" mass="11678">MPEEARTRTFMCCSVSMILSRAGADGLDKAVRSAGRRRDITFSSAASVDASANVFNADSTACSSGSLIANGKAGASRYAERPVSAMRHWHAKQGERKDRRKRKGTKQL</sequence>
<gene>
    <name evidence="2" type="ORF">CHC_T00006151001</name>
</gene>
<feature type="region of interest" description="Disordered" evidence="1">
    <location>
        <begin position="79"/>
        <end position="108"/>
    </location>
</feature>
<feature type="compositionally biased region" description="Basic residues" evidence="1">
    <location>
        <begin position="98"/>
        <end position="108"/>
    </location>
</feature>
<evidence type="ECO:0000256" key="1">
    <source>
        <dbReference type="SAM" id="MobiDB-lite"/>
    </source>
</evidence>
<organism evidence="2 3">
    <name type="scientific">Chondrus crispus</name>
    <name type="common">Carrageen Irish moss</name>
    <name type="synonym">Polymorpha crispa</name>
    <dbReference type="NCBI Taxonomy" id="2769"/>
    <lineage>
        <taxon>Eukaryota</taxon>
        <taxon>Rhodophyta</taxon>
        <taxon>Florideophyceae</taxon>
        <taxon>Rhodymeniophycidae</taxon>
        <taxon>Gigartinales</taxon>
        <taxon>Gigartinaceae</taxon>
        <taxon>Chondrus</taxon>
    </lineage>
</organism>